<dbReference type="EMBL" id="AP019779">
    <property type="protein sequence ID" value="BBL61025.1"/>
    <property type="molecule type" value="Genomic_DNA"/>
</dbReference>
<evidence type="ECO:0000313" key="2">
    <source>
        <dbReference type="Proteomes" id="UP000825015"/>
    </source>
</evidence>
<reference evidence="1" key="1">
    <citation type="submission" date="2019-06" db="EMBL/GenBank/DDBJ databases">
        <title>Complete genome sequence of Methanobrevibacter arboriphilus strain SA.</title>
        <authorList>
            <person name="Asakawa S."/>
        </authorList>
    </citation>
    <scope>NUCLEOTIDE SEQUENCE</scope>
    <source>
        <strain evidence="1">SA</strain>
    </source>
</reference>
<protein>
    <submittedName>
        <fullName evidence="1">Uncharacterized protein</fullName>
    </submittedName>
</protein>
<dbReference type="Proteomes" id="UP000825015">
    <property type="component" value="Chromosome"/>
</dbReference>
<evidence type="ECO:0000313" key="1">
    <source>
        <dbReference type="EMBL" id="BBL61025.1"/>
    </source>
</evidence>
<proteinExistence type="predicted"/>
<organism evidence="1 2">
    <name type="scientific">Methanobrevibacter arboriphilus</name>
    <dbReference type="NCBI Taxonomy" id="39441"/>
    <lineage>
        <taxon>Archaea</taxon>
        <taxon>Methanobacteriati</taxon>
        <taxon>Methanobacteriota</taxon>
        <taxon>Methanomada group</taxon>
        <taxon>Methanobacteria</taxon>
        <taxon>Methanobacteriales</taxon>
        <taxon>Methanobacteriaceae</taxon>
        <taxon>Methanobrevibacter</taxon>
    </lineage>
</organism>
<accession>A0ACA8R0S0</accession>
<name>A0ACA8R0S0_METAZ</name>
<sequence length="149" mass="16881">MEKNKKIILGIGIVIIIIVIIVAIAIVNYNNEIQGKYIMEDSFAEELFVNGEKIYTLTSINDMNITDIKNWLNSNSIYTENSMESASYYMLFSPSNGDFYVVEKSTGIVSHSVNKQLAVQIMQEVKQTQQFQEKTHEINTNDSNGTVDI</sequence>
<keyword evidence="2" id="KW-1185">Reference proteome</keyword>
<gene>
    <name evidence="1" type="ORF">MarbSA_00650</name>
</gene>